<dbReference type="AlphaFoldDB" id="A0A3P9C5N0"/>
<dbReference type="Ensembl" id="ENSMZET00005017954.1">
    <property type="protein sequence ID" value="ENSMZEP00005017402.1"/>
    <property type="gene ID" value="ENSMZEG00005013050.1"/>
</dbReference>
<sequence>GHAFMSQRLCGNYGKQVRYSVPHIDSRKLKRIIPHPLYNQMTSDYDIALLELSEPLQFANTIQPICLPDSSHVFPAGMSCWVTGWGALREGGIISVMILQKALVKIINDSVCDVVTEGQVTSRMLCSGYLSGGVDACQVRLYSLLFGA</sequence>
<keyword evidence="4" id="KW-1015">Disulfide bond</keyword>
<evidence type="ECO:0000256" key="3">
    <source>
        <dbReference type="ARBA" id="ARBA00022825"/>
    </source>
</evidence>
<evidence type="ECO:0000256" key="4">
    <source>
        <dbReference type="ARBA" id="ARBA00023157"/>
    </source>
</evidence>
<dbReference type="InterPro" id="IPR009003">
    <property type="entry name" value="Peptidase_S1_PA"/>
</dbReference>
<organism evidence="6 7">
    <name type="scientific">Maylandia zebra</name>
    <name type="common">zebra mbuna</name>
    <dbReference type="NCBI Taxonomy" id="106582"/>
    <lineage>
        <taxon>Eukaryota</taxon>
        <taxon>Metazoa</taxon>
        <taxon>Chordata</taxon>
        <taxon>Craniata</taxon>
        <taxon>Vertebrata</taxon>
        <taxon>Euteleostomi</taxon>
        <taxon>Actinopterygii</taxon>
        <taxon>Neopterygii</taxon>
        <taxon>Teleostei</taxon>
        <taxon>Neoteleostei</taxon>
        <taxon>Acanthomorphata</taxon>
        <taxon>Ovalentaria</taxon>
        <taxon>Cichlomorphae</taxon>
        <taxon>Cichliformes</taxon>
        <taxon>Cichlidae</taxon>
        <taxon>African cichlids</taxon>
        <taxon>Pseudocrenilabrinae</taxon>
        <taxon>Haplochromini</taxon>
        <taxon>Maylandia</taxon>
        <taxon>Maylandia zebra complex</taxon>
    </lineage>
</organism>
<keyword evidence="7" id="KW-1185">Reference proteome</keyword>
<dbReference type="Proteomes" id="UP000265160">
    <property type="component" value="LG11"/>
</dbReference>
<dbReference type="GO" id="GO:0004252">
    <property type="term" value="F:serine-type endopeptidase activity"/>
    <property type="evidence" value="ECO:0007669"/>
    <property type="project" value="InterPro"/>
</dbReference>
<dbReference type="Gene3D" id="2.40.10.10">
    <property type="entry name" value="Trypsin-like serine proteases"/>
    <property type="match status" value="2"/>
</dbReference>
<reference evidence="6 7" key="1">
    <citation type="journal article" date="2014" name="Nature">
        <title>The genomic substrate for adaptive radiation in African cichlid fish.</title>
        <authorList>
            <person name="Brawand D."/>
            <person name="Wagner C.E."/>
            <person name="Li Y.I."/>
            <person name="Malinsky M."/>
            <person name="Keller I."/>
            <person name="Fan S."/>
            <person name="Simakov O."/>
            <person name="Ng A.Y."/>
            <person name="Lim Z.W."/>
            <person name="Bezault E."/>
            <person name="Turner-Maier J."/>
            <person name="Johnson J."/>
            <person name="Alcazar R."/>
            <person name="Noh H.J."/>
            <person name="Russell P."/>
            <person name="Aken B."/>
            <person name="Alfoldi J."/>
            <person name="Amemiya C."/>
            <person name="Azzouzi N."/>
            <person name="Baroiller J.F."/>
            <person name="Barloy-Hubler F."/>
            <person name="Berlin A."/>
            <person name="Bloomquist R."/>
            <person name="Carleton K.L."/>
            <person name="Conte M.A."/>
            <person name="D'Cotta H."/>
            <person name="Eshel O."/>
            <person name="Gaffney L."/>
            <person name="Galibert F."/>
            <person name="Gante H.F."/>
            <person name="Gnerre S."/>
            <person name="Greuter L."/>
            <person name="Guyon R."/>
            <person name="Haddad N.S."/>
            <person name="Haerty W."/>
            <person name="Harris R.M."/>
            <person name="Hofmann H.A."/>
            <person name="Hourlier T."/>
            <person name="Hulata G."/>
            <person name="Jaffe D.B."/>
            <person name="Lara M."/>
            <person name="Lee A.P."/>
            <person name="MacCallum I."/>
            <person name="Mwaiko S."/>
            <person name="Nikaido M."/>
            <person name="Nishihara H."/>
            <person name="Ozouf-Costaz C."/>
            <person name="Penman D.J."/>
            <person name="Przybylski D."/>
            <person name="Rakotomanga M."/>
            <person name="Renn S.C.P."/>
            <person name="Ribeiro F.J."/>
            <person name="Ron M."/>
            <person name="Salzburger W."/>
            <person name="Sanchez-Pulido L."/>
            <person name="Santos M.E."/>
            <person name="Searle S."/>
            <person name="Sharpe T."/>
            <person name="Swofford R."/>
            <person name="Tan F.J."/>
            <person name="Williams L."/>
            <person name="Young S."/>
            <person name="Yin S."/>
            <person name="Okada N."/>
            <person name="Kocher T.D."/>
            <person name="Miska E.A."/>
            <person name="Lander E.S."/>
            <person name="Venkatesh B."/>
            <person name="Fernald R.D."/>
            <person name="Meyer A."/>
            <person name="Ponting C.P."/>
            <person name="Streelman J.T."/>
            <person name="Lindblad-Toh K."/>
            <person name="Seehausen O."/>
            <person name="Di Palma F."/>
        </authorList>
    </citation>
    <scope>NUCLEOTIDE SEQUENCE</scope>
</reference>
<reference evidence="6" key="3">
    <citation type="submission" date="2025-09" db="UniProtKB">
        <authorList>
            <consortium name="Ensembl"/>
        </authorList>
    </citation>
    <scope>IDENTIFICATION</scope>
</reference>
<dbReference type="PROSITE" id="PS50240">
    <property type="entry name" value="TRYPSIN_DOM"/>
    <property type="match status" value="1"/>
</dbReference>
<accession>A0A3P9C5N0</accession>
<evidence type="ECO:0000259" key="5">
    <source>
        <dbReference type="PROSITE" id="PS50240"/>
    </source>
</evidence>
<dbReference type="Pfam" id="PF00089">
    <property type="entry name" value="Trypsin"/>
    <property type="match status" value="1"/>
</dbReference>
<keyword evidence="3" id="KW-0720">Serine protease</keyword>
<keyword evidence="2" id="KW-0378">Hydrolase</keyword>
<dbReference type="CDD" id="cd00190">
    <property type="entry name" value="Tryp_SPc"/>
    <property type="match status" value="1"/>
</dbReference>
<feature type="domain" description="Peptidase S1" evidence="5">
    <location>
        <begin position="1"/>
        <end position="138"/>
    </location>
</feature>
<name>A0A3P9C5N0_9CICH</name>
<dbReference type="InterPro" id="IPR043504">
    <property type="entry name" value="Peptidase_S1_PA_chymotrypsin"/>
</dbReference>
<dbReference type="GeneTree" id="ENSGT00940000155418"/>
<reference evidence="6" key="2">
    <citation type="submission" date="2025-08" db="UniProtKB">
        <authorList>
            <consortium name="Ensembl"/>
        </authorList>
    </citation>
    <scope>IDENTIFICATION</scope>
</reference>
<evidence type="ECO:0000256" key="1">
    <source>
        <dbReference type="ARBA" id="ARBA00022670"/>
    </source>
</evidence>
<dbReference type="SMART" id="SM00020">
    <property type="entry name" value="Tryp_SPc"/>
    <property type="match status" value="1"/>
</dbReference>
<dbReference type="PANTHER" id="PTHR24252:SF17">
    <property type="entry name" value="SUPPRESSOR OF TUMORIGENICITY 14 PROTEIN HOMOLOG-RELATED"/>
    <property type="match status" value="1"/>
</dbReference>
<proteinExistence type="predicted"/>
<protein>
    <submittedName>
        <fullName evidence="6">ST14 transmembrane serine protease matriptase</fullName>
    </submittedName>
</protein>
<evidence type="ECO:0000313" key="6">
    <source>
        <dbReference type="Ensembl" id="ENSMZEP00005017402.1"/>
    </source>
</evidence>
<evidence type="ECO:0000256" key="2">
    <source>
        <dbReference type="ARBA" id="ARBA00022801"/>
    </source>
</evidence>
<dbReference type="InterPro" id="IPR001254">
    <property type="entry name" value="Trypsin_dom"/>
</dbReference>
<dbReference type="PANTHER" id="PTHR24252">
    <property type="entry name" value="ACROSIN-RELATED"/>
    <property type="match status" value="1"/>
</dbReference>
<dbReference type="SUPFAM" id="SSF50494">
    <property type="entry name" value="Trypsin-like serine proteases"/>
    <property type="match status" value="1"/>
</dbReference>
<evidence type="ECO:0000313" key="7">
    <source>
        <dbReference type="Proteomes" id="UP000265160"/>
    </source>
</evidence>
<dbReference type="GO" id="GO:0006508">
    <property type="term" value="P:proteolysis"/>
    <property type="evidence" value="ECO:0007669"/>
    <property type="project" value="UniProtKB-KW"/>
</dbReference>
<keyword evidence="1" id="KW-0645">Protease</keyword>